<sequence length="138" mass="15994">MPAKDIYHNHVKSALIKDGWTITHDPLAMKWGTKDMYADLGAEKILAAEKKEQKIAVEVKSFVGVSIIKDLRDALGQYVLYHDILKRTEPDRILYLAIRQAVFLDIFEEPVGQLLLENQRVRLIVFNHRTEEVIKWIP</sequence>
<dbReference type="InterPro" id="IPR011335">
    <property type="entry name" value="Restrct_endonuc-II-like"/>
</dbReference>
<organism evidence="1 2">
    <name type="scientific">Desulfonema limicola</name>
    <dbReference type="NCBI Taxonomy" id="45656"/>
    <lineage>
        <taxon>Bacteria</taxon>
        <taxon>Pseudomonadati</taxon>
        <taxon>Thermodesulfobacteriota</taxon>
        <taxon>Desulfobacteria</taxon>
        <taxon>Desulfobacterales</taxon>
        <taxon>Desulfococcaceae</taxon>
        <taxon>Desulfonema</taxon>
    </lineage>
</organism>
<keyword evidence="2" id="KW-1185">Reference proteome</keyword>
<dbReference type="InterPro" id="IPR011856">
    <property type="entry name" value="tRNA_endonuc-like_dom_sf"/>
</dbReference>
<protein>
    <submittedName>
        <fullName evidence="1">XisH protein domain-conaining protein</fullName>
    </submittedName>
</protein>
<dbReference type="CDD" id="cd22366">
    <property type="entry name" value="XisH-like"/>
    <property type="match status" value="1"/>
</dbReference>
<dbReference type="GO" id="GO:0003676">
    <property type="term" value="F:nucleic acid binding"/>
    <property type="evidence" value="ECO:0007669"/>
    <property type="project" value="InterPro"/>
</dbReference>
<dbReference type="AlphaFoldDB" id="A0A975GI43"/>
<name>A0A975GI43_9BACT</name>
<accession>A0A975GI43</accession>
<reference evidence="1" key="1">
    <citation type="journal article" date="2021" name="Microb. Physiol.">
        <title>Proteogenomic Insights into the Physiology of Marine, Sulfate-Reducing, Filamentous Desulfonema limicola and Desulfonema magnum.</title>
        <authorList>
            <person name="Schnaars V."/>
            <person name="Wohlbrand L."/>
            <person name="Scheve S."/>
            <person name="Hinrichs C."/>
            <person name="Reinhardt R."/>
            <person name="Rabus R."/>
        </authorList>
    </citation>
    <scope>NUCLEOTIDE SEQUENCE</scope>
    <source>
        <strain evidence="1">5ac10</strain>
    </source>
</reference>
<proteinExistence type="predicted"/>
<dbReference type="KEGG" id="dli:dnl_38150"/>
<evidence type="ECO:0000313" key="1">
    <source>
        <dbReference type="EMBL" id="QTA81478.1"/>
    </source>
</evidence>
<dbReference type="EMBL" id="CP061799">
    <property type="protein sequence ID" value="QTA81478.1"/>
    <property type="molecule type" value="Genomic_DNA"/>
</dbReference>
<dbReference type="Pfam" id="PF08814">
    <property type="entry name" value="XisH"/>
    <property type="match status" value="1"/>
</dbReference>
<dbReference type="Proteomes" id="UP000663720">
    <property type="component" value="Chromosome"/>
</dbReference>
<dbReference type="SUPFAM" id="SSF52980">
    <property type="entry name" value="Restriction endonuclease-like"/>
    <property type="match status" value="1"/>
</dbReference>
<gene>
    <name evidence="1" type="ORF">dnl_38150</name>
</gene>
<dbReference type="RefSeq" id="WP_207687505.1">
    <property type="nucleotide sequence ID" value="NZ_CP061799.1"/>
</dbReference>
<evidence type="ECO:0000313" key="2">
    <source>
        <dbReference type="Proteomes" id="UP000663720"/>
    </source>
</evidence>
<dbReference type="Gene3D" id="3.40.1350.10">
    <property type="match status" value="1"/>
</dbReference>
<dbReference type="InterPro" id="IPR014919">
    <property type="entry name" value="XisH"/>
</dbReference>